<dbReference type="GO" id="GO:0006955">
    <property type="term" value="P:immune response"/>
    <property type="evidence" value="ECO:0007669"/>
    <property type="project" value="InterPro"/>
</dbReference>
<proteinExistence type="inferred from homology"/>
<evidence type="ECO:0000259" key="7">
    <source>
        <dbReference type="PROSITE" id="PS50049"/>
    </source>
</evidence>
<dbReference type="Pfam" id="PF01391">
    <property type="entry name" value="Collagen"/>
    <property type="match status" value="1"/>
</dbReference>
<dbReference type="InterPro" id="IPR006052">
    <property type="entry name" value="TNF_dom"/>
</dbReference>
<evidence type="ECO:0000313" key="9">
    <source>
        <dbReference type="Proteomes" id="UP001163046"/>
    </source>
</evidence>
<protein>
    <recommendedName>
        <fullName evidence="7">THD domain-containing protein</fullName>
    </recommendedName>
</protein>
<dbReference type="PANTHER" id="PTHR11471:SF13">
    <property type="entry name" value="TNF FAMILY PROFILE DOMAIN-CONTAINING PROTEIN"/>
    <property type="match status" value="1"/>
</dbReference>
<dbReference type="Pfam" id="PF00229">
    <property type="entry name" value="TNF"/>
    <property type="match status" value="1"/>
</dbReference>
<dbReference type="GO" id="GO:0005615">
    <property type="term" value="C:extracellular space"/>
    <property type="evidence" value="ECO:0007669"/>
    <property type="project" value="UniProtKB-KW"/>
</dbReference>
<dbReference type="OrthoDB" id="5990491at2759"/>
<keyword evidence="4 6" id="KW-0472">Membrane</keyword>
<sequence>MQRYAPCPFQPKPTKNSLAMADKEKPSPLRFLLALAIVLLVVYCVSLSVLLVYLMRDYSLLKEHVQDLRGRVVSLEGDRVTARATTVLPSGDRKQRENIESNLQQTANADIKNIFHGRLRRNTQPCNRIVCPSGPQGSVGPQGPKGTMGLKGRRGRKGIPGATGQEGAEGPAGLPGSPGPHGPEGSEGLPGMKGDPGQKGEQGPSGLMMAESAHLVGDGKRVHHAGTVNRWKESHVNGSITFRRHVGHLVVGRSGMYYVYSQMYYYDCTSYSMNHYTLLNEKKILGSISSVTDCSRAYNTNYQAGVFHMNRGDILKVEVYKSKRFHMGAPYSYFGVFMLYPDPV</sequence>
<keyword evidence="9" id="KW-1185">Reference proteome</keyword>
<dbReference type="InterPro" id="IPR008160">
    <property type="entry name" value="Collagen"/>
</dbReference>
<evidence type="ECO:0000256" key="3">
    <source>
        <dbReference type="ARBA" id="ARBA00022514"/>
    </source>
</evidence>
<dbReference type="GO" id="GO:0005125">
    <property type="term" value="F:cytokine activity"/>
    <property type="evidence" value="ECO:0007669"/>
    <property type="project" value="UniProtKB-KW"/>
</dbReference>
<evidence type="ECO:0000256" key="4">
    <source>
        <dbReference type="ARBA" id="ARBA00023136"/>
    </source>
</evidence>
<dbReference type="PANTHER" id="PTHR11471">
    <property type="entry name" value="TUMOR NECROSIS FACTOR FAMILY MEMBER"/>
    <property type="match status" value="1"/>
</dbReference>
<evidence type="ECO:0000313" key="8">
    <source>
        <dbReference type="EMBL" id="KAJ7392572.1"/>
    </source>
</evidence>
<dbReference type="GO" id="GO:0016020">
    <property type="term" value="C:membrane"/>
    <property type="evidence" value="ECO:0007669"/>
    <property type="project" value="UniProtKB-SubCell"/>
</dbReference>
<dbReference type="EMBL" id="MU825400">
    <property type="protein sequence ID" value="KAJ7392572.1"/>
    <property type="molecule type" value="Genomic_DNA"/>
</dbReference>
<gene>
    <name evidence="8" type="ORF">OS493_010219</name>
</gene>
<dbReference type="AlphaFoldDB" id="A0A9X0A365"/>
<evidence type="ECO:0000256" key="1">
    <source>
        <dbReference type="ARBA" id="ARBA00004370"/>
    </source>
</evidence>
<name>A0A9X0A365_9CNID</name>
<dbReference type="InterPro" id="IPR008983">
    <property type="entry name" value="Tumour_necrosis_fac-like_dom"/>
</dbReference>
<dbReference type="PROSITE" id="PS00251">
    <property type="entry name" value="THD_1"/>
    <property type="match status" value="1"/>
</dbReference>
<dbReference type="InterPro" id="IPR021184">
    <property type="entry name" value="TNF_CS"/>
</dbReference>
<comment type="subcellular location">
    <subcellularLocation>
        <location evidence="1">Membrane</location>
    </subcellularLocation>
</comment>
<feature type="region of interest" description="Disordered" evidence="5">
    <location>
        <begin position="126"/>
        <end position="205"/>
    </location>
</feature>
<accession>A0A9X0A365</accession>
<dbReference type="SUPFAM" id="SSF49842">
    <property type="entry name" value="TNF-like"/>
    <property type="match status" value="1"/>
</dbReference>
<feature type="domain" description="THD" evidence="7">
    <location>
        <begin position="211"/>
        <end position="339"/>
    </location>
</feature>
<dbReference type="SMART" id="SM00207">
    <property type="entry name" value="TNF"/>
    <property type="match status" value="1"/>
</dbReference>
<keyword evidence="3" id="KW-0202">Cytokine</keyword>
<comment type="caution">
    <text evidence="8">The sequence shown here is derived from an EMBL/GenBank/DDBJ whole genome shotgun (WGS) entry which is preliminary data.</text>
</comment>
<evidence type="ECO:0000256" key="5">
    <source>
        <dbReference type="SAM" id="MobiDB-lite"/>
    </source>
</evidence>
<feature type="compositionally biased region" description="Low complexity" evidence="5">
    <location>
        <begin position="166"/>
        <end position="175"/>
    </location>
</feature>
<comment type="similarity">
    <text evidence="2">Belongs to the tumor necrosis factor family.</text>
</comment>
<feature type="compositionally biased region" description="Low complexity" evidence="5">
    <location>
        <begin position="132"/>
        <end position="144"/>
    </location>
</feature>
<keyword evidence="6" id="KW-1133">Transmembrane helix</keyword>
<dbReference type="PROSITE" id="PS50049">
    <property type="entry name" value="THD_2"/>
    <property type="match status" value="1"/>
</dbReference>
<dbReference type="Proteomes" id="UP001163046">
    <property type="component" value="Unassembled WGS sequence"/>
</dbReference>
<evidence type="ECO:0000256" key="6">
    <source>
        <dbReference type="SAM" id="Phobius"/>
    </source>
</evidence>
<dbReference type="Gene3D" id="2.60.120.40">
    <property type="match status" value="1"/>
</dbReference>
<feature type="transmembrane region" description="Helical" evidence="6">
    <location>
        <begin position="31"/>
        <end position="54"/>
    </location>
</feature>
<dbReference type="GO" id="GO:0005164">
    <property type="term" value="F:tumor necrosis factor receptor binding"/>
    <property type="evidence" value="ECO:0007669"/>
    <property type="project" value="InterPro"/>
</dbReference>
<keyword evidence="6" id="KW-0812">Transmembrane</keyword>
<reference evidence="8" key="1">
    <citation type="submission" date="2023-01" db="EMBL/GenBank/DDBJ databases">
        <title>Genome assembly of the deep-sea coral Lophelia pertusa.</title>
        <authorList>
            <person name="Herrera S."/>
            <person name="Cordes E."/>
        </authorList>
    </citation>
    <scope>NUCLEOTIDE SEQUENCE</scope>
    <source>
        <strain evidence="8">USNM1676648</strain>
        <tissue evidence="8">Polyp</tissue>
    </source>
</reference>
<organism evidence="8 9">
    <name type="scientific">Desmophyllum pertusum</name>
    <dbReference type="NCBI Taxonomy" id="174260"/>
    <lineage>
        <taxon>Eukaryota</taxon>
        <taxon>Metazoa</taxon>
        <taxon>Cnidaria</taxon>
        <taxon>Anthozoa</taxon>
        <taxon>Hexacorallia</taxon>
        <taxon>Scleractinia</taxon>
        <taxon>Caryophylliina</taxon>
        <taxon>Caryophylliidae</taxon>
        <taxon>Desmophyllum</taxon>
    </lineage>
</organism>
<evidence type="ECO:0000256" key="2">
    <source>
        <dbReference type="ARBA" id="ARBA00008670"/>
    </source>
</evidence>